<reference evidence="1 2" key="1">
    <citation type="submission" date="2019-02" db="EMBL/GenBank/DDBJ databases">
        <title>Deep-cultivation of Planctomycetes and their phenomic and genomic characterization uncovers novel biology.</title>
        <authorList>
            <person name="Wiegand S."/>
            <person name="Jogler M."/>
            <person name="Boedeker C."/>
            <person name="Pinto D."/>
            <person name="Vollmers J."/>
            <person name="Rivas-Marin E."/>
            <person name="Kohn T."/>
            <person name="Peeters S.H."/>
            <person name="Heuer A."/>
            <person name="Rast P."/>
            <person name="Oberbeckmann S."/>
            <person name="Bunk B."/>
            <person name="Jeske O."/>
            <person name="Meyerdierks A."/>
            <person name="Storesund J.E."/>
            <person name="Kallscheuer N."/>
            <person name="Luecker S."/>
            <person name="Lage O.M."/>
            <person name="Pohl T."/>
            <person name="Merkel B.J."/>
            <person name="Hornburger P."/>
            <person name="Mueller R.-W."/>
            <person name="Bruemmer F."/>
            <person name="Labrenz M."/>
            <person name="Spormann A.M."/>
            <person name="Op Den Camp H."/>
            <person name="Overmann J."/>
            <person name="Amann R."/>
            <person name="Jetten M.S.M."/>
            <person name="Mascher T."/>
            <person name="Medema M.H."/>
            <person name="Devos D.P."/>
            <person name="Kaster A.-K."/>
            <person name="Ovreas L."/>
            <person name="Rohde M."/>
            <person name="Galperin M.Y."/>
            <person name="Jogler C."/>
        </authorList>
    </citation>
    <scope>NUCLEOTIDE SEQUENCE [LARGE SCALE GENOMIC DNA]</scope>
    <source>
        <strain evidence="1 2">Q31b</strain>
    </source>
</reference>
<name>A0A5C6DF89_9BACT</name>
<sequence length="42" mass="4513">MSYAMEPHLELASQLSGDSSAEFAAWIVAASTLLNLDEVLCK</sequence>
<gene>
    <name evidence="1" type="ORF">Q31b_56660</name>
</gene>
<dbReference type="EMBL" id="SJPY01000013">
    <property type="protein sequence ID" value="TWU33609.1"/>
    <property type="molecule type" value="Genomic_DNA"/>
</dbReference>
<organism evidence="1 2">
    <name type="scientific">Novipirellula aureliae</name>
    <dbReference type="NCBI Taxonomy" id="2527966"/>
    <lineage>
        <taxon>Bacteria</taxon>
        <taxon>Pseudomonadati</taxon>
        <taxon>Planctomycetota</taxon>
        <taxon>Planctomycetia</taxon>
        <taxon>Pirellulales</taxon>
        <taxon>Pirellulaceae</taxon>
        <taxon>Novipirellula</taxon>
    </lineage>
</organism>
<evidence type="ECO:0000313" key="2">
    <source>
        <dbReference type="Proteomes" id="UP000315471"/>
    </source>
</evidence>
<keyword evidence="2" id="KW-1185">Reference proteome</keyword>
<proteinExistence type="predicted"/>
<dbReference type="Proteomes" id="UP000315471">
    <property type="component" value="Unassembled WGS sequence"/>
</dbReference>
<comment type="caution">
    <text evidence="1">The sequence shown here is derived from an EMBL/GenBank/DDBJ whole genome shotgun (WGS) entry which is preliminary data.</text>
</comment>
<protein>
    <submittedName>
        <fullName evidence="1">Uncharacterized protein</fullName>
    </submittedName>
</protein>
<dbReference type="AlphaFoldDB" id="A0A5C6DF89"/>
<dbReference type="RefSeq" id="WP_261343889.1">
    <property type="nucleotide sequence ID" value="NZ_SJPY01000013.1"/>
</dbReference>
<accession>A0A5C6DF89</accession>
<evidence type="ECO:0000313" key="1">
    <source>
        <dbReference type="EMBL" id="TWU33609.1"/>
    </source>
</evidence>